<keyword evidence="1" id="KW-0489">Methyltransferase</keyword>
<dbReference type="AlphaFoldDB" id="A0A127P7T1"/>
<gene>
    <name evidence="1" type="ORF">CFter6_1089</name>
</gene>
<reference evidence="1 2" key="1">
    <citation type="submission" date="2015-11" db="EMBL/GenBank/DDBJ databases">
        <title>Exploring the genomic traits of fungus-feeding bacterial genus Collimonas.</title>
        <authorList>
            <person name="Song C."/>
            <person name="Schmidt R."/>
            <person name="de Jager V."/>
            <person name="Krzyzanowska D."/>
            <person name="Jongedijk E."/>
            <person name="Cankar K."/>
            <person name="Beekwilder J."/>
            <person name="van Veen A."/>
            <person name="de Boer W."/>
            <person name="van Veen J.A."/>
            <person name="Garbeva P."/>
        </authorList>
    </citation>
    <scope>NUCLEOTIDE SEQUENCE [LARGE SCALE GENOMIC DNA]</scope>
    <source>
        <strain evidence="1 2">Ter6</strain>
    </source>
</reference>
<dbReference type="Proteomes" id="UP000072421">
    <property type="component" value="Chromosome"/>
</dbReference>
<protein>
    <submittedName>
        <fullName evidence="1">Methyltransferase domain protein</fullName>
    </submittedName>
</protein>
<dbReference type="InterPro" id="IPR029063">
    <property type="entry name" value="SAM-dependent_MTases_sf"/>
</dbReference>
<keyword evidence="1" id="KW-0808">Transferase</keyword>
<evidence type="ECO:0000313" key="1">
    <source>
        <dbReference type="EMBL" id="AMO93808.1"/>
    </source>
</evidence>
<dbReference type="PANTHER" id="PTHR43861">
    <property type="entry name" value="TRANS-ACONITATE 2-METHYLTRANSFERASE-RELATED"/>
    <property type="match status" value="1"/>
</dbReference>
<proteinExistence type="predicted"/>
<dbReference type="Pfam" id="PF13489">
    <property type="entry name" value="Methyltransf_23"/>
    <property type="match status" value="1"/>
</dbReference>
<dbReference type="CDD" id="cd02440">
    <property type="entry name" value="AdoMet_MTases"/>
    <property type="match status" value="1"/>
</dbReference>
<dbReference type="PATRIC" id="fig|158899.10.peg.1102"/>
<dbReference type="GO" id="GO:0008168">
    <property type="term" value="F:methyltransferase activity"/>
    <property type="evidence" value="ECO:0007669"/>
    <property type="project" value="UniProtKB-KW"/>
</dbReference>
<organism evidence="1">
    <name type="scientific">Collimonas fungivorans</name>
    <dbReference type="NCBI Taxonomy" id="158899"/>
    <lineage>
        <taxon>Bacteria</taxon>
        <taxon>Pseudomonadati</taxon>
        <taxon>Pseudomonadota</taxon>
        <taxon>Betaproteobacteria</taxon>
        <taxon>Burkholderiales</taxon>
        <taxon>Oxalobacteraceae</taxon>
        <taxon>Collimonas</taxon>
    </lineage>
</organism>
<dbReference type="Gene3D" id="3.40.50.150">
    <property type="entry name" value="Vaccinia Virus protein VP39"/>
    <property type="match status" value="1"/>
</dbReference>
<dbReference type="GO" id="GO:0032259">
    <property type="term" value="P:methylation"/>
    <property type="evidence" value="ECO:0007669"/>
    <property type="project" value="UniProtKB-KW"/>
</dbReference>
<dbReference type="EMBL" id="CP013232">
    <property type="protein sequence ID" value="AMO93808.1"/>
    <property type="molecule type" value="Genomic_DNA"/>
</dbReference>
<dbReference type="SUPFAM" id="SSF53335">
    <property type="entry name" value="S-adenosyl-L-methionine-dependent methyltransferases"/>
    <property type="match status" value="1"/>
</dbReference>
<name>A0A127P7T1_9BURK</name>
<sequence length="243" mass="27666">MRRDRIQNLLSNVPVGRLLEIGPGAATLLVELSQKGFQCEALELSIEARIVSKKIVEKFDQNIPLHALPDAKWENSFDVLCAFEVLEHIDDDEHALAEWVSWLKPDGQLLLSVPAHMKLWNARDIFAGHFRRYERDSLLALLKKAGLEVEVFECYGFPLTNLIERVTAPIYARRILKNAQSDEANRKQNNDRSGIDRKPEVALYPLLRSLPGKWAIQLCYAIQNSFINTDLGSGYVIKAKRKC</sequence>
<evidence type="ECO:0000313" key="2">
    <source>
        <dbReference type="Proteomes" id="UP000072421"/>
    </source>
</evidence>
<accession>A0A127P7T1</accession>
<dbReference type="PANTHER" id="PTHR43861:SF6">
    <property type="entry name" value="METHYLTRANSFERASE TYPE 11"/>
    <property type="match status" value="1"/>
</dbReference>